<sequence length="190" mass="20994">MRSEIGNAQVTGALRINSAFRVWDAVESVEERTLHGDSAGICFSNEEVVAQSDVKLTGTIVVTLIIEFNQAKYEELLSFESLGPKAMRKICKVFKETKALIVAPMPKEALSFSQDCSSSPSSKGVGLVYANKHNSQECVPEPKRNSQECVTQTERNSQECISESKRRFQYCILSAKWRPQDCVSPAKPGA</sequence>
<proteinExistence type="predicted"/>
<organism evidence="1">
    <name type="scientific">Asparagus officinalis</name>
    <name type="common">Garden asparagus</name>
    <dbReference type="NCBI Taxonomy" id="4686"/>
    <lineage>
        <taxon>Eukaryota</taxon>
        <taxon>Viridiplantae</taxon>
        <taxon>Streptophyta</taxon>
        <taxon>Embryophyta</taxon>
        <taxon>Tracheophyta</taxon>
        <taxon>Spermatophyta</taxon>
        <taxon>Magnoliopsida</taxon>
        <taxon>Liliopsida</taxon>
        <taxon>Asparagales</taxon>
        <taxon>Asparagaceae</taxon>
        <taxon>Asparagoideae</taxon>
        <taxon>Asparagus</taxon>
    </lineage>
</organism>
<dbReference type="EMBL" id="AC183436">
    <property type="protein sequence ID" value="ABD63149.1"/>
    <property type="molecule type" value="Genomic_DNA"/>
</dbReference>
<reference evidence="1" key="1">
    <citation type="submission" date="2006-03" db="EMBL/GenBank/DDBJ databases">
        <title>Comparative Sequence and Genetic Analyses of Asparagus BACs Reveal No Microsynteny with Onion or Rice.</title>
        <authorList>
            <person name="Jernej J."/>
            <person name="Telgmann A."/>
            <person name="Jung C."/>
            <person name="Cheung F."/>
            <person name="Havey M.J."/>
            <person name="Town C.D."/>
        </authorList>
    </citation>
    <scope>NUCLEOTIDE SEQUENCE</scope>
</reference>
<accession>Q2A9Z2</accession>
<protein>
    <submittedName>
        <fullName evidence="1">Uncharacterized protein</fullName>
    </submittedName>
</protein>
<evidence type="ECO:0000313" key="1">
    <source>
        <dbReference type="EMBL" id="ABD63149.1"/>
    </source>
</evidence>
<gene>
    <name evidence="1" type="ORF">20.t00001</name>
</gene>
<dbReference type="AlphaFoldDB" id="Q2A9Z2"/>
<name>Q2A9Z2_ASPOF</name>